<proteinExistence type="predicted"/>
<organism evidence="2 3">
    <name type="scientific">Siminovitchia thermophila</name>
    <dbReference type="NCBI Taxonomy" id="1245522"/>
    <lineage>
        <taxon>Bacteria</taxon>
        <taxon>Bacillati</taxon>
        <taxon>Bacillota</taxon>
        <taxon>Bacilli</taxon>
        <taxon>Bacillales</taxon>
        <taxon>Bacillaceae</taxon>
        <taxon>Siminovitchia</taxon>
    </lineage>
</organism>
<protein>
    <recommendedName>
        <fullName evidence="4">DUF3983 domain-containing protein</fullName>
    </recommendedName>
</protein>
<accession>A0ABS2RF01</accession>
<dbReference type="EMBL" id="JAFBFH010000040">
    <property type="protein sequence ID" value="MBM7717166.1"/>
    <property type="molecule type" value="Genomic_DNA"/>
</dbReference>
<evidence type="ECO:0000256" key="1">
    <source>
        <dbReference type="SAM" id="MobiDB-lite"/>
    </source>
</evidence>
<evidence type="ECO:0008006" key="4">
    <source>
        <dbReference type="Google" id="ProtNLM"/>
    </source>
</evidence>
<reference evidence="2 3" key="1">
    <citation type="submission" date="2021-01" db="EMBL/GenBank/DDBJ databases">
        <title>Genomic Encyclopedia of Type Strains, Phase IV (KMG-IV): sequencing the most valuable type-strain genomes for metagenomic binning, comparative biology and taxonomic classification.</title>
        <authorList>
            <person name="Goeker M."/>
        </authorList>
    </citation>
    <scope>NUCLEOTIDE SEQUENCE [LARGE SCALE GENOMIC DNA]</scope>
    <source>
        <strain evidence="2 3">DSM 105453</strain>
    </source>
</reference>
<evidence type="ECO:0000313" key="3">
    <source>
        <dbReference type="Proteomes" id="UP000823485"/>
    </source>
</evidence>
<feature type="compositionally biased region" description="Basic and acidic residues" evidence="1">
    <location>
        <begin position="16"/>
        <end position="25"/>
    </location>
</feature>
<comment type="caution">
    <text evidence="2">The sequence shown here is derived from an EMBL/GenBank/DDBJ whole genome shotgun (WGS) entry which is preliminary data.</text>
</comment>
<feature type="region of interest" description="Disordered" evidence="1">
    <location>
        <begin position="1"/>
        <end position="25"/>
    </location>
</feature>
<dbReference type="Proteomes" id="UP000823485">
    <property type="component" value="Unassembled WGS sequence"/>
</dbReference>
<sequence length="48" mass="5915">MANKEKRKKWIKKRMKQQERDAEKRRLDQSWRNIFVKSGILNPKETEG</sequence>
<gene>
    <name evidence="2" type="ORF">JOC94_004191</name>
</gene>
<keyword evidence="3" id="KW-1185">Reference proteome</keyword>
<name>A0ABS2RF01_9BACI</name>
<evidence type="ECO:0000313" key="2">
    <source>
        <dbReference type="EMBL" id="MBM7717166.1"/>
    </source>
</evidence>
<feature type="compositionally biased region" description="Basic residues" evidence="1">
    <location>
        <begin position="1"/>
        <end position="15"/>
    </location>
</feature>